<name>A0A5C3NN06_9APHY</name>
<keyword evidence="3" id="KW-1185">Reference proteome</keyword>
<feature type="non-terminal residue" evidence="2">
    <location>
        <position position="513"/>
    </location>
</feature>
<protein>
    <recommendedName>
        <fullName evidence="1">HAT C-terminal dimerisation domain-containing protein</fullName>
    </recommendedName>
</protein>
<dbReference type="SUPFAM" id="SSF53098">
    <property type="entry name" value="Ribonuclease H-like"/>
    <property type="match status" value="1"/>
</dbReference>
<proteinExistence type="predicted"/>
<dbReference type="STRING" id="1314778.A0A5C3NN06"/>
<dbReference type="Proteomes" id="UP000308197">
    <property type="component" value="Unassembled WGS sequence"/>
</dbReference>
<dbReference type="Pfam" id="PF05699">
    <property type="entry name" value="Dimer_Tnp_hAT"/>
    <property type="match status" value="1"/>
</dbReference>
<feature type="domain" description="HAT C-terminal dimerisation" evidence="1">
    <location>
        <begin position="444"/>
        <end position="485"/>
    </location>
</feature>
<dbReference type="EMBL" id="ML212434">
    <property type="protein sequence ID" value="TFK78604.1"/>
    <property type="molecule type" value="Genomic_DNA"/>
</dbReference>
<organism evidence="2 3">
    <name type="scientific">Polyporus arcularius HHB13444</name>
    <dbReference type="NCBI Taxonomy" id="1314778"/>
    <lineage>
        <taxon>Eukaryota</taxon>
        <taxon>Fungi</taxon>
        <taxon>Dikarya</taxon>
        <taxon>Basidiomycota</taxon>
        <taxon>Agaricomycotina</taxon>
        <taxon>Agaricomycetes</taxon>
        <taxon>Polyporales</taxon>
        <taxon>Polyporaceae</taxon>
        <taxon>Polyporus</taxon>
    </lineage>
</organism>
<evidence type="ECO:0000313" key="2">
    <source>
        <dbReference type="EMBL" id="TFK78604.1"/>
    </source>
</evidence>
<gene>
    <name evidence="2" type="ORF">K466DRAFT_507046</name>
</gene>
<dbReference type="InParanoid" id="A0A5C3NN06"/>
<evidence type="ECO:0000313" key="3">
    <source>
        <dbReference type="Proteomes" id="UP000308197"/>
    </source>
</evidence>
<dbReference type="AlphaFoldDB" id="A0A5C3NN06"/>
<dbReference type="InterPro" id="IPR008906">
    <property type="entry name" value="HATC_C_dom"/>
</dbReference>
<accession>A0A5C3NN06</accession>
<sequence length="513" mass="58298">MLNLFAVCGIPFNVADNVEFDDFMLRWIPGAVVPDRRALAGSVLTGAVQKIEEATAAKVAGKFATGQSDGWRNIAKTDVITSMMSVDREVYPLVTHNMKGKPKTGEEHLNIIEADMETMRSTYHVHPVAWVTDDGPDGKCARRLLREKYAWLVTLVCWGHQAQLLAGDYLTFPVYSSTVAEALDIVRWFNNHSSALELFHQAQLWTTPERTRPLALILPATTRWTTHFQSAFRLCLLEPAMRACVLRNRDRLLEIAEKSQTDNSKATAWKVIKSVEDDEFWKRLGRVEAHLKPIAIATNILQTPHTRLDHVLATLANLYRIYSSNTVEPDGSGMEQEQFLLAMYFNPYTRGYCFNREFISGADLFDMAIRAFKRFFGCDPDPDFTAALLAYSQGKEEFSDARMMLESHQKLAEARDITPDVAQIWKLIDRSNDPYEICCGRNGLAKLAIRILSITANSADVERLFSLFGLIHTKRRNRLYTTTVHNTAVVRMSRLREHAEAGRLPTRRLKRKL</sequence>
<dbReference type="GO" id="GO:0046983">
    <property type="term" value="F:protein dimerization activity"/>
    <property type="evidence" value="ECO:0007669"/>
    <property type="project" value="InterPro"/>
</dbReference>
<reference evidence="2 3" key="1">
    <citation type="journal article" date="2019" name="Nat. Ecol. Evol.">
        <title>Megaphylogeny resolves global patterns of mushroom evolution.</title>
        <authorList>
            <person name="Varga T."/>
            <person name="Krizsan K."/>
            <person name="Foldi C."/>
            <person name="Dima B."/>
            <person name="Sanchez-Garcia M."/>
            <person name="Sanchez-Ramirez S."/>
            <person name="Szollosi G.J."/>
            <person name="Szarkandi J.G."/>
            <person name="Papp V."/>
            <person name="Albert L."/>
            <person name="Andreopoulos W."/>
            <person name="Angelini C."/>
            <person name="Antonin V."/>
            <person name="Barry K.W."/>
            <person name="Bougher N.L."/>
            <person name="Buchanan P."/>
            <person name="Buyck B."/>
            <person name="Bense V."/>
            <person name="Catcheside P."/>
            <person name="Chovatia M."/>
            <person name="Cooper J."/>
            <person name="Damon W."/>
            <person name="Desjardin D."/>
            <person name="Finy P."/>
            <person name="Geml J."/>
            <person name="Haridas S."/>
            <person name="Hughes K."/>
            <person name="Justo A."/>
            <person name="Karasinski D."/>
            <person name="Kautmanova I."/>
            <person name="Kiss B."/>
            <person name="Kocsube S."/>
            <person name="Kotiranta H."/>
            <person name="LaButti K.M."/>
            <person name="Lechner B.E."/>
            <person name="Liimatainen K."/>
            <person name="Lipzen A."/>
            <person name="Lukacs Z."/>
            <person name="Mihaltcheva S."/>
            <person name="Morgado L.N."/>
            <person name="Niskanen T."/>
            <person name="Noordeloos M.E."/>
            <person name="Ohm R.A."/>
            <person name="Ortiz-Santana B."/>
            <person name="Ovrebo C."/>
            <person name="Racz N."/>
            <person name="Riley R."/>
            <person name="Savchenko A."/>
            <person name="Shiryaev A."/>
            <person name="Soop K."/>
            <person name="Spirin V."/>
            <person name="Szebenyi C."/>
            <person name="Tomsovsky M."/>
            <person name="Tulloss R.E."/>
            <person name="Uehling J."/>
            <person name="Grigoriev I.V."/>
            <person name="Vagvolgyi C."/>
            <person name="Papp T."/>
            <person name="Martin F.M."/>
            <person name="Miettinen O."/>
            <person name="Hibbett D.S."/>
            <person name="Nagy L.G."/>
        </authorList>
    </citation>
    <scope>NUCLEOTIDE SEQUENCE [LARGE SCALE GENOMIC DNA]</scope>
    <source>
        <strain evidence="2 3">HHB13444</strain>
    </source>
</reference>
<evidence type="ECO:0000259" key="1">
    <source>
        <dbReference type="Pfam" id="PF05699"/>
    </source>
</evidence>
<dbReference type="InterPro" id="IPR012337">
    <property type="entry name" value="RNaseH-like_sf"/>
</dbReference>